<organism evidence="1 2">
    <name type="scientific">Meloidogyne hapla</name>
    <name type="common">Root-knot nematode worm</name>
    <dbReference type="NCBI Taxonomy" id="6305"/>
    <lineage>
        <taxon>Eukaryota</taxon>
        <taxon>Metazoa</taxon>
        <taxon>Ecdysozoa</taxon>
        <taxon>Nematoda</taxon>
        <taxon>Chromadorea</taxon>
        <taxon>Rhabditida</taxon>
        <taxon>Tylenchina</taxon>
        <taxon>Tylenchomorpha</taxon>
        <taxon>Tylenchoidea</taxon>
        <taxon>Meloidogynidae</taxon>
        <taxon>Meloidogyninae</taxon>
        <taxon>Meloidogyne</taxon>
    </lineage>
</organism>
<dbReference type="Proteomes" id="UP000095281">
    <property type="component" value="Unplaced"/>
</dbReference>
<sequence length="298" mass="35252">MVWIPLYFFPTRTNFDDWWRFESVNWQQYNFIGEYEYFVSLNEAIPEYMRVHFLSVGVEVAFEFKKTKQVKEKVSDFDPDPDNDFPGNSRQGLIRFASNSSNITLQNEAIASGQTNFTLNSLSKTNTYKNTGLAMVYIGSEGENNDAFGKLIEKGFPRSIINAYFGRIIFTLDENELKHLKRFRYKINYENSDLILEDFKLSMNEQFNGKLEFIFQTDDFYFIKEQILKMFYYGDNYYNKDAFFIFLVPKMNNLVNEMINKLNEDTKLKVEFPIFKLETNFAVKNVPSVNENAEWLFA</sequence>
<dbReference type="WBParaSite" id="MhA1_Contig1724.frz3.gene12">
    <property type="protein sequence ID" value="MhA1_Contig1724.frz3.gene12"/>
    <property type="gene ID" value="MhA1_Contig1724.frz3.gene12"/>
</dbReference>
<dbReference type="AlphaFoldDB" id="A0A1I8BB11"/>
<dbReference type="InterPro" id="IPR036186">
    <property type="entry name" value="Serpin_sf"/>
</dbReference>
<proteinExistence type="predicted"/>
<name>A0A1I8BB11_MELHA</name>
<keyword evidence="1" id="KW-1185">Reference proteome</keyword>
<evidence type="ECO:0000313" key="2">
    <source>
        <dbReference type="WBParaSite" id="MhA1_Contig1724.frz3.gene12"/>
    </source>
</evidence>
<reference evidence="2" key="1">
    <citation type="submission" date="2016-11" db="UniProtKB">
        <authorList>
            <consortium name="WormBaseParasite"/>
        </authorList>
    </citation>
    <scope>IDENTIFICATION</scope>
</reference>
<accession>A0A1I8BB11</accession>
<dbReference type="SUPFAM" id="SSF56574">
    <property type="entry name" value="Serpins"/>
    <property type="match status" value="1"/>
</dbReference>
<protein>
    <submittedName>
        <fullName evidence="2">DUF3352 domain-containing protein</fullName>
    </submittedName>
</protein>
<evidence type="ECO:0000313" key="1">
    <source>
        <dbReference type="Proteomes" id="UP000095281"/>
    </source>
</evidence>